<reference evidence="2" key="1">
    <citation type="submission" date="2016-11" db="UniProtKB">
        <authorList>
            <consortium name="WormBaseParasite"/>
        </authorList>
    </citation>
    <scope>IDENTIFICATION</scope>
</reference>
<dbReference type="WBParaSite" id="L893_g4360.t1">
    <property type="protein sequence ID" value="L893_g4360.t1"/>
    <property type="gene ID" value="L893_g4360"/>
</dbReference>
<evidence type="ECO:0000313" key="2">
    <source>
        <dbReference type="WBParaSite" id="L893_g4360.t1"/>
    </source>
</evidence>
<accession>A0A1I8ACL5</accession>
<evidence type="ECO:0000313" key="1">
    <source>
        <dbReference type="Proteomes" id="UP000095287"/>
    </source>
</evidence>
<dbReference type="AlphaFoldDB" id="A0A1I8ACL5"/>
<protein>
    <submittedName>
        <fullName evidence="2">F-box domain-containing protein</fullName>
    </submittedName>
</protein>
<proteinExistence type="predicted"/>
<dbReference type="Proteomes" id="UP000095287">
    <property type="component" value="Unplaced"/>
</dbReference>
<name>A0A1I8ACL5_9BILA</name>
<sequence>MDDVPFYFYQQCCQLLSAHGLWAAQELSGYYGLLASSVLKDWADYSTTIKDGIERESFIVHPGTNRKIVTSLEIEAVPKKFVRNLSICLQDAKDETVSLKLLRRLPYAECNFVLFSPTINEAWVDFANSLKRLGPVCMKQKKFDSNAIRLLQKLVAGQKLSTLTVYAEACENIMDELTSLLCQNQFEKLVIWNYHQGRWTGAAVRHLLEFWSQNSEKLKGKNLLLQEGCSGGVDQLEQFVLPRALKADPTKKVSTLQEVLEFSSKKECDFIDKEYRHNHFYFAKPSCVYKFEEGEGGEKHRIYISFEIAVQVTKKFPTAKRQHRPANFNGRRDLHLMRNTNDLHILFA</sequence>
<organism evidence="1 2">
    <name type="scientific">Steinernema glaseri</name>
    <dbReference type="NCBI Taxonomy" id="37863"/>
    <lineage>
        <taxon>Eukaryota</taxon>
        <taxon>Metazoa</taxon>
        <taxon>Ecdysozoa</taxon>
        <taxon>Nematoda</taxon>
        <taxon>Chromadorea</taxon>
        <taxon>Rhabditida</taxon>
        <taxon>Tylenchina</taxon>
        <taxon>Panagrolaimomorpha</taxon>
        <taxon>Strongyloidoidea</taxon>
        <taxon>Steinernematidae</taxon>
        <taxon>Steinernema</taxon>
    </lineage>
</organism>
<keyword evidence="1" id="KW-1185">Reference proteome</keyword>